<dbReference type="RefSeq" id="WP_344083253.1">
    <property type="nucleotide sequence ID" value="NZ_BAAAPO010000025.1"/>
</dbReference>
<organism evidence="1 2">
    <name type="scientific">Nostocoides veronense</name>
    <dbReference type="NCBI Taxonomy" id="330836"/>
    <lineage>
        <taxon>Bacteria</taxon>
        <taxon>Bacillati</taxon>
        <taxon>Actinomycetota</taxon>
        <taxon>Actinomycetes</taxon>
        <taxon>Micrococcales</taxon>
        <taxon>Intrasporangiaceae</taxon>
        <taxon>Nostocoides</taxon>
    </lineage>
</organism>
<dbReference type="EMBL" id="BAAAPO010000025">
    <property type="protein sequence ID" value="GAA1791795.1"/>
    <property type="molecule type" value="Genomic_DNA"/>
</dbReference>
<sequence length="51" mass="5195">MTWTLTVVTPIMAGQSATITLTYDPGYGNNFSLSGTTPAGCTFSGICCGGE</sequence>
<proteinExistence type="predicted"/>
<dbReference type="Proteomes" id="UP001499938">
    <property type="component" value="Unassembled WGS sequence"/>
</dbReference>
<keyword evidence="2" id="KW-1185">Reference proteome</keyword>
<protein>
    <submittedName>
        <fullName evidence="1">Uncharacterized protein</fullName>
    </submittedName>
</protein>
<reference evidence="2" key="1">
    <citation type="journal article" date="2019" name="Int. J. Syst. Evol. Microbiol.">
        <title>The Global Catalogue of Microorganisms (GCM) 10K type strain sequencing project: providing services to taxonomists for standard genome sequencing and annotation.</title>
        <authorList>
            <consortium name="The Broad Institute Genomics Platform"/>
            <consortium name="The Broad Institute Genome Sequencing Center for Infectious Disease"/>
            <person name="Wu L."/>
            <person name="Ma J."/>
        </authorList>
    </citation>
    <scope>NUCLEOTIDE SEQUENCE [LARGE SCALE GENOMIC DNA]</scope>
    <source>
        <strain evidence="2">JCM 15592</strain>
    </source>
</reference>
<name>A0ABP4XU33_9MICO</name>
<evidence type="ECO:0000313" key="1">
    <source>
        <dbReference type="EMBL" id="GAA1791795.1"/>
    </source>
</evidence>
<evidence type="ECO:0000313" key="2">
    <source>
        <dbReference type="Proteomes" id="UP001499938"/>
    </source>
</evidence>
<gene>
    <name evidence="1" type="ORF">GCM10009811_15700</name>
</gene>
<accession>A0ABP4XU33</accession>
<comment type="caution">
    <text evidence="1">The sequence shown here is derived from an EMBL/GenBank/DDBJ whole genome shotgun (WGS) entry which is preliminary data.</text>
</comment>